<dbReference type="SUPFAM" id="SSF51695">
    <property type="entry name" value="PLC-like phosphodiesterases"/>
    <property type="match status" value="1"/>
</dbReference>
<dbReference type="InterPro" id="IPR030395">
    <property type="entry name" value="GP_PDE_dom"/>
</dbReference>
<gene>
    <name evidence="2" type="ORF">CATYP_10035</name>
</gene>
<dbReference type="Proteomes" id="UP000028504">
    <property type="component" value="Chromosome"/>
</dbReference>
<evidence type="ECO:0000313" key="2">
    <source>
        <dbReference type="EMBL" id="AIG64831.1"/>
    </source>
</evidence>
<dbReference type="PROSITE" id="PS51704">
    <property type="entry name" value="GP_PDE"/>
    <property type="match status" value="1"/>
</dbReference>
<keyword evidence="3" id="KW-1185">Reference proteome</keyword>
<sequence length="245" mass="27777">MKIIAHRGYAGKYPGLTRLAYQKALELPIHGVETDVRLTKDGHLVCFHDPIVNFDTDGSGRTSTFTLAELRELNMGDEDNPQTIMTLSELIDLVLEYPGKHLYIELKHPNRYGRMVEEAVYNVLRHKGLEEDERMHVISFSPTAMVRMAKLAPEVRRILLRRPILRYFCPFDPKFGQPFALGLSLVRAHIHPKLIGSRGLATYMWTVNEATEIAWAARHGAEMLTTDEPELAVWVLAGMNKSAAE</sequence>
<name>A0ABM5QPL4_9CORY</name>
<protein>
    <submittedName>
        <fullName evidence="2">Glycerophosphodiester phosphodiesterase</fullName>
    </submittedName>
</protein>
<organism evidence="2 3">
    <name type="scientific">Corynebacterium atypicum</name>
    <dbReference type="NCBI Taxonomy" id="191610"/>
    <lineage>
        <taxon>Bacteria</taxon>
        <taxon>Bacillati</taxon>
        <taxon>Actinomycetota</taxon>
        <taxon>Actinomycetes</taxon>
        <taxon>Mycobacteriales</taxon>
        <taxon>Corynebacteriaceae</taxon>
        <taxon>Corynebacterium</taxon>
    </lineage>
</organism>
<dbReference type="Pfam" id="PF03009">
    <property type="entry name" value="GDPD"/>
    <property type="match status" value="1"/>
</dbReference>
<dbReference type="InterPro" id="IPR017946">
    <property type="entry name" value="PLC-like_Pdiesterase_TIM-brl"/>
</dbReference>
<dbReference type="PANTHER" id="PTHR46211">
    <property type="entry name" value="GLYCEROPHOSPHORYL DIESTER PHOSPHODIESTERASE"/>
    <property type="match status" value="1"/>
</dbReference>
<dbReference type="RefSeq" id="WP_038608718.1">
    <property type="nucleotide sequence ID" value="NZ_CP008944.1"/>
</dbReference>
<feature type="domain" description="GP-PDE" evidence="1">
    <location>
        <begin position="1"/>
        <end position="236"/>
    </location>
</feature>
<evidence type="ECO:0000259" key="1">
    <source>
        <dbReference type="PROSITE" id="PS51704"/>
    </source>
</evidence>
<proteinExistence type="predicted"/>
<dbReference type="Gene3D" id="3.20.20.190">
    <property type="entry name" value="Phosphatidylinositol (PI) phosphodiesterase"/>
    <property type="match status" value="1"/>
</dbReference>
<reference evidence="2 3" key="1">
    <citation type="submission" date="2014-07" db="EMBL/GenBank/DDBJ databases">
        <title>Complete genome sequence of Corynebacterium atypicum DSM 44849: identifiction of the mycolic acid biosynthesis genes.</title>
        <authorList>
            <person name="Tippelt A."/>
            <person name="Mollmann S."/>
            <person name="Albersmeier A."/>
            <person name="Jaenicke S."/>
            <person name="Ruckert C."/>
            <person name="Tauch A."/>
        </authorList>
    </citation>
    <scope>NUCLEOTIDE SEQUENCE [LARGE SCALE GENOMIC DNA]</scope>
    <source>
        <strain evidence="2 3">R2070</strain>
    </source>
</reference>
<dbReference type="EMBL" id="CP008944">
    <property type="protein sequence ID" value="AIG64831.1"/>
    <property type="molecule type" value="Genomic_DNA"/>
</dbReference>
<dbReference type="PANTHER" id="PTHR46211:SF1">
    <property type="entry name" value="GLYCEROPHOSPHODIESTER PHOSPHODIESTERASE, CYTOPLASMIC"/>
    <property type="match status" value="1"/>
</dbReference>
<accession>A0ABM5QPL4</accession>
<evidence type="ECO:0000313" key="3">
    <source>
        <dbReference type="Proteomes" id="UP000028504"/>
    </source>
</evidence>